<evidence type="ECO:0000259" key="4">
    <source>
        <dbReference type="PROSITE" id="PS50887"/>
    </source>
</evidence>
<comment type="caution">
    <text evidence="6">The sequence shown here is derived from an EMBL/GenBank/DDBJ whole genome shotgun (WGS) entry which is preliminary data.</text>
</comment>
<evidence type="ECO:0000259" key="5">
    <source>
        <dbReference type="PROSITE" id="PS51371"/>
    </source>
</evidence>
<dbReference type="Gene3D" id="3.30.450.20">
    <property type="entry name" value="PAS domain"/>
    <property type="match status" value="1"/>
</dbReference>
<dbReference type="EMBL" id="JAATWB010000011">
    <property type="protein sequence ID" value="NJA90076.1"/>
    <property type="molecule type" value="Genomic_DNA"/>
</dbReference>
<feature type="domain" description="GGDEF" evidence="4">
    <location>
        <begin position="597"/>
        <end position="730"/>
    </location>
</feature>
<evidence type="ECO:0000256" key="2">
    <source>
        <dbReference type="ARBA" id="ARBA00034247"/>
    </source>
</evidence>
<dbReference type="EC" id="2.7.7.65" evidence="1"/>
<dbReference type="RefSeq" id="WP_167682621.1">
    <property type="nucleotide sequence ID" value="NZ_JAATWB010000011.1"/>
</dbReference>
<dbReference type="SUPFAM" id="SSF55073">
    <property type="entry name" value="Nucleotide cyclase"/>
    <property type="match status" value="1"/>
</dbReference>
<dbReference type="InterPro" id="IPR046342">
    <property type="entry name" value="CBS_dom_sf"/>
</dbReference>
<dbReference type="InterPro" id="IPR050469">
    <property type="entry name" value="Diguanylate_Cyclase"/>
</dbReference>
<dbReference type="InterPro" id="IPR029016">
    <property type="entry name" value="GAF-like_dom_sf"/>
</dbReference>
<dbReference type="Proteomes" id="UP000720344">
    <property type="component" value="Unassembled WGS sequence"/>
</dbReference>
<dbReference type="InterPro" id="IPR043128">
    <property type="entry name" value="Rev_trsase/Diguanyl_cyclase"/>
</dbReference>
<dbReference type="CDD" id="cd01949">
    <property type="entry name" value="GGDEF"/>
    <property type="match status" value="1"/>
</dbReference>
<comment type="catalytic activity">
    <reaction evidence="2">
        <text>2 GTP = 3',3'-c-di-GMP + 2 diphosphate</text>
        <dbReference type="Rhea" id="RHEA:24898"/>
        <dbReference type="ChEBI" id="CHEBI:33019"/>
        <dbReference type="ChEBI" id="CHEBI:37565"/>
        <dbReference type="ChEBI" id="CHEBI:58805"/>
        <dbReference type="EC" id="2.7.7.65"/>
    </reaction>
</comment>
<evidence type="ECO:0000313" key="6">
    <source>
        <dbReference type="EMBL" id="NJA90076.1"/>
    </source>
</evidence>
<organism evidence="6 7">
    <name type="scientific">Rhodocyclus gracilis</name>
    <dbReference type="NCBI Taxonomy" id="2929842"/>
    <lineage>
        <taxon>Bacteria</taxon>
        <taxon>Pseudomonadati</taxon>
        <taxon>Pseudomonadota</taxon>
        <taxon>Betaproteobacteria</taxon>
        <taxon>Rhodocyclales</taxon>
        <taxon>Rhodocyclaceae</taxon>
        <taxon>Rhodocyclus</taxon>
    </lineage>
</organism>
<feature type="domain" description="CBS" evidence="5">
    <location>
        <begin position="75"/>
        <end position="136"/>
    </location>
</feature>
<dbReference type="InterPro" id="IPR000644">
    <property type="entry name" value="CBS_dom"/>
</dbReference>
<sequence length="732" mass="79050">MKGDYLVAEVMQRELLECAPHTPVATAAARMRAAGCGSILIVENDLPRGIWTASDALSGTFNSVADLQQPVRALMSAPVRQISPEATLGEAAQRFQREGIRHLLVVDENGQRCGMVTQTDVVRHQAAASCLTARDVASVARRRPVIVTADRPLAEVRAELRQQGIDALVVCDDERMGIITGSDIVGALADAQLDIAAGAIAHFPLLTIRQDEPLFAARRIFARQGIRHLGVTDAHGSLVSLLAFSDILDVIESDYVRDLLAEIEWQAQQVKEGQRQLVHQTGLTEAILNALPIGVQVRNAIGEYLIVNEQAAEFLGRPAADLLGQRDEASAPATDGGEWPDDAARLASEHHPFVREQVLPDGRILLAHQHQVEVDGAALLIDAAMDVTDWKRADALMVSEHRILELIAVGEPLSVILSEICQQTERHMPGASCAIELLDGDGVTFRDAVAPSLSDEFRSQRIGLAVGPTAEAAGAAVYLGHPVRVDDIASSPLWAGRHACAAQNGMQACWSTPLFSAGRRALGAFSLYFHAPRPELPHEQTVVTHAARLATVAIEHYRHLSELRRLATTDPLTNLNTRAHFLAQAEAELARTVRFERALAVLMIDLDHFKRVNDSNGHAVGDEALRLFARVFADETRSVDLLGRIGGEEFAAVLPETGEEGAQEAAERIRRAVEAVRCVGAGHAPIAFTVSIGIAIHHAGDSIDTLLARADRALYRAKDAGRNRCALASVDD</sequence>
<dbReference type="PROSITE" id="PS50887">
    <property type="entry name" value="GGDEF"/>
    <property type="match status" value="1"/>
</dbReference>
<dbReference type="SUPFAM" id="SSF55781">
    <property type="entry name" value="GAF domain-like"/>
    <property type="match status" value="1"/>
</dbReference>
<dbReference type="InterPro" id="IPR003018">
    <property type="entry name" value="GAF"/>
</dbReference>
<proteinExistence type="predicted"/>
<feature type="domain" description="CBS" evidence="5">
    <location>
        <begin position="200"/>
        <end position="259"/>
    </location>
</feature>
<keyword evidence="3" id="KW-0129">CBS domain</keyword>
<dbReference type="InterPro" id="IPR035965">
    <property type="entry name" value="PAS-like_dom_sf"/>
</dbReference>
<accession>A0ABX0WMX7</accession>
<evidence type="ECO:0000256" key="3">
    <source>
        <dbReference type="PROSITE-ProRule" id="PRU00703"/>
    </source>
</evidence>
<evidence type="ECO:0000256" key="1">
    <source>
        <dbReference type="ARBA" id="ARBA00012528"/>
    </source>
</evidence>
<keyword evidence="7" id="KW-1185">Reference proteome</keyword>
<gene>
    <name evidence="6" type="ORF">HCX48_12725</name>
</gene>
<dbReference type="PROSITE" id="PS51371">
    <property type="entry name" value="CBS"/>
    <property type="match status" value="4"/>
</dbReference>
<reference evidence="7" key="1">
    <citation type="submission" date="2020-03" db="EMBL/GenBank/DDBJ databases">
        <title>Whole-genome sequence of the purple nonsulfur bacterium Rhodocyclus tenuis DSM112.</title>
        <authorList>
            <person name="Kyndt J.A."/>
            <person name="Meyer T.E."/>
        </authorList>
    </citation>
    <scope>NUCLEOTIDE SEQUENCE [LARGE SCALE GENOMIC DNA]</scope>
    <source>
        <strain evidence="7">DSM 112</strain>
    </source>
</reference>
<dbReference type="SMART" id="SM00065">
    <property type="entry name" value="GAF"/>
    <property type="match status" value="1"/>
</dbReference>
<dbReference type="Pfam" id="PF00990">
    <property type="entry name" value="GGDEF"/>
    <property type="match status" value="1"/>
</dbReference>
<dbReference type="SMART" id="SM00267">
    <property type="entry name" value="GGDEF"/>
    <property type="match status" value="1"/>
</dbReference>
<dbReference type="InterPro" id="IPR029787">
    <property type="entry name" value="Nucleotide_cyclase"/>
</dbReference>
<dbReference type="SUPFAM" id="SSF55785">
    <property type="entry name" value="PYP-like sensor domain (PAS domain)"/>
    <property type="match status" value="1"/>
</dbReference>
<feature type="domain" description="CBS" evidence="5">
    <location>
        <begin position="140"/>
        <end position="195"/>
    </location>
</feature>
<dbReference type="Gene3D" id="3.10.580.10">
    <property type="entry name" value="CBS-domain"/>
    <property type="match status" value="2"/>
</dbReference>
<feature type="domain" description="CBS" evidence="5">
    <location>
        <begin position="11"/>
        <end position="67"/>
    </location>
</feature>
<dbReference type="SMART" id="SM00116">
    <property type="entry name" value="CBS"/>
    <property type="match status" value="4"/>
</dbReference>
<dbReference type="Pfam" id="PF13185">
    <property type="entry name" value="GAF_2"/>
    <property type="match status" value="1"/>
</dbReference>
<dbReference type="NCBIfam" id="TIGR00254">
    <property type="entry name" value="GGDEF"/>
    <property type="match status" value="1"/>
</dbReference>
<dbReference type="PANTHER" id="PTHR45138">
    <property type="entry name" value="REGULATORY COMPONENTS OF SENSORY TRANSDUCTION SYSTEM"/>
    <property type="match status" value="1"/>
</dbReference>
<dbReference type="Gene3D" id="3.30.70.270">
    <property type="match status" value="1"/>
</dbReference>
<protein>
    <recommendedName>
        <fullName evidence="1">diguanylate cyclase</fullName>
        <ecNumber evidence="1">2.7.7.65</ecNumber>
    </recommendedName>
</protein>
<name>A0ABX0WMX7_9RHOO</name>
<dbReference type="SUPFAM" id="SSF54631">
    <property type="entry name" value="CBS-domain pair"/>
    <property type="match status" value="2"/>
</dbReference>
<dbReference type="InterPro" id="IPR000160">
    <property type="entry name" value="GGDEF_dom"/>
</dbReference>
<dbReference type="PANTHER" id="PTHR45138:SF9">
    <property type="entry name" value="DIGUANYLATE CYCLASE DGCM-RELATED"/>
    <property type="match status" value="1"/>
</dbReference>
<evidence type="ECO:0000313" key="7">
    <source>
        <dbReference type="Proteomes" id="UP000720344"/>
    </source>
</evidence>
<dbReference type="Pfam" id="PF00571">
    <property type="entry name" value="CBS"/>
    <property type="match status" value="4"/>
</dbReference>
<dbReference type="Gene3D" id="3.30.450.40">
    <property type="match status" value="1"/>
</dbReference>